<dbReference type="EMBL" id="JAPHNI010000694">
    <property type="protein sequence ID" value="KAJ8108810.1"/>
    <property type="molecule type" value="Genomic_DNA"/>
</dbReference>
<accession>A0ACC2I0Z2</accession>
<sequence length="1310" mass="141266">MEHVHIAALRPNLDALESKQIKAVVTLIWPYSSSQRQFALLLAEPDLRLRRKRGQVRARFSSTSARALAATGVGIGDDVVLSLHGAQFLQDGAVSTPGKSIDWELAYTQTLAVSVRRDGVEIASLELVDAALTPAPRSPVKKPAVAPSPIPQWSSPAFLKRARLSDGPFLAQPAFDPLSDEGFDGHDKKRRRKSYRDWTAWTYTARTPSPEKEDVDLEDELADALSSPSRRPQLPKTPISPLRTELTSVATEPAEDFEYVEETTIADSAEGDTTVDDGELQKIHMPFSTSPERPKASTMHDGKNDDVYAANNEAPLDSQYDFGGDTELNTEDDDEDEDVTVPDVEAADASTTDAATELEDEPEDSFDGRAAELSQSVAEIVETADDEAVSAAEDDSESEVIEHDHAEGISEEAEGTTIDETVPEVDAPAIVVDQSVAITMPPPNLPALHTDFATTTPSLLTPIGIEPSSPNLKAVDSATLPLPSPFPGEQFASYFEQGSAQQVPLDGPPTHAELEAESDADYIMESSFFSSIGSSRAGGLHQDHETAFTPLRFTFGTDGAGWSRPLELSSPPPEEVEVHTVNEKDVTAAPSRSEAVEAGIDDQVAILEQPQSSEVTRTSPVEAEVDEAEIVETEIVEAEIDEAAILEQPQSSEATHTTPIKVLEEDDASRRSDVTSPQLDTIQPTAKATSVEAVDSSQAATSSKIVLLSSDMDSDQSEPEDMVLAEAGEELDFEETGSASDEEVDSFNEDRETEIEGSDAHVEQVAPHDSQTQTVPDTTVAVETGAEEDESRLEVNISDAIPASESVTQVVDLGSPSASGSSDEEEAAGVSTQNEVQSDASVAVVEPPSQAGDADNIVHDNIDNIVRDDSDIDMDPPVVETAPDNFDDFISMEVVQERTEQMSSPSQPAHDPASTALQDHYKPLSVGFDDWQPQLGMDEPLSFIENLDSPDAGVETIDAQVSEHPDVKTEIDEDRSSYLASQSATQDVPQESATDPATEIVISVPEDGHKIGELQSKSIPATSPARNTRSKTKSAASPPEEDGYISRVSTSVRRTRSKASFDATNLEPTSPTHARGQPRSTASPIRDRTQTSPYSLRSQSKHLSPDYVGPSQTAPVRRSPRKVVRRDSDFDIVPSQAETRDTFGRMFEPSQELGFGYSQLSQGRFSDVHSVKDSEEDTIHSEGSLSTVQYSDTEVVDGAQPATPRLKAPPANISQTQRQTRSRSRSNGQQSSIVSPGLPQLSPIRSPRRTRSTFSASPSPRIIRTTRELVQVTAHDTDDDDQRDEMSATSVQQSVSIGCASLSAASSTRE</sequence>
<keyword evidence="2" id="KW-1185">Reference proteome</keyword>
<protein>
    <submittedName>
        <fullName evidence="1">Uncharacterized protein</fullName>
    </submittedName>
</protein>
<organism evidence="1 2">
    <name type="scientific">Boeremia exigua</name>
    <dbReference type="NCBI Taxonomy" id="749465"/>
    <lineage>
        <taxon>Eukaryota</taxon>
        <taxon>Fungi</taxon>
        <taxon>Dikarya</taxon>
        <taxon>Ascomycota</taxon>
        <taxon>Pezizomycotina</taxon>
        <taxon>Dothideomycetes</taxon>
        <taxon>Pleosporomycetidae</taxon>
        <taxon>Pleosporales</taxon>
        <taxon>Pleosporineae</taxon>
        <taxon>Didymellaceae</taxon>
        <taxon>Boeremia</taxon>
    </lineage>
</organism>
<evidence type="ECO:0000313" key="2">
    <source>
        <dbReference type="Proteomes" id="UP001153331"/>
    </source>
</evidence>
<name>A0ACC2I0Z2_9PLEO</name>
<comment type="caution">
    <text evidence="1">The sequence shown here is derived from an EMBL/GenBank/DDBJ whole genome shotgun (WGS) entry which is preliminary data.</text>
</comment>
<reference evidence="1" key="1">
    <citation type="submission" date="2022-11" db="EMBL/GenBank/DDBJ databases">
        <title>Genome Sequence of Boeremia exigua.</title>
        <authorList>
            <person name="Buettner E."/>
        </authorList>
    </citation>
    <scope>NUCLEOTIDE SEQUENCE</scope>
    <source>
        <strain evidence="1">CU02</strain>
    </source>
</reference>
<evidence type="ECO:0000313" key="1">
    <source>
        <dbReference type="EMBL" id="KAJ8108810.1"/>
    </source>
</evidence>
<gene>
    <name evidence="1" type="ORF">OPT61_g7909</name>
</gene>
<proteinExistence type="predicted"/>
<dbReference type="Proteomes" id="UP001153331">
    <property type="component" value="Unassembled WGS sequence"/>
</dbReference>